<protein>
    <submittedName>
        <fullName evidence="1">Uncharacterized protein</fullName>
    </submittedName>
</protein>
<evidence type="ECO:0000313" key="2">
    <source>
        <dbReference type="Proteomes" id="UP001165074"/>
    </source>
</evidence>
<gene>
    <name evidence="1" type="ORF">Airi02_054380</name>
</gene>
<name>A0A9W6S5M0_9ACTN</name>
<dbReference type="EMBL" id="BSTK01000008">
    <property type="protein sequence ID" value="GLY87509.1"/>
    <property type="molecule type" value="Genomic_DNA"/>
</dbReference>
<evidence type="ECO:0000313" key="1">
    <source>
        <dbReference type="EMBL" id="GLY87509.1"/>
    </source>
</evidence>
<dbReference type="Proteomes" id="UP001165074">
    <property type="component" value="Unassembled WGS sequence"/>
</dbReference>
<proteinExistence type="predicted"/>
<comment type="caution">
    <text evidence="1">The sequence shown here is derived from an EMBL/GenBank/DDBJ whole genome shotgun (WGS) entry which is preliminary data.</text>
</comment>
<organism evidence="1 2">
    <name type="scientific">Actinoallomurus iriomotensis</name>
    <dbReference type="NCBI Taxonomy" id="478107"/>
    <lineage>
        <taxon>Bacteria</taxon>
        <taxon>Bacillati</taxon>
        <taxon>Actinomycetota</taxon>
        <taxon>Actinomycetes</taxon>
        <taxon>Streptosporangiales</taxon>
        <taxon>Thermomonosporaceae</taxon>
        <taxon>Actinoallomurus</taxon>
    </lineage>
</organism>
<dbReference type="AlphaFoldDB" id="A0A9W6S5M0"/>
<sequence length="96" mass="10335">MARIEVTIDAIGDVATAKSRFAALALPRPWPRNLGADSCAQDGNALYCLRRDLLFHLAMDTVRPVNLHGRTTTGNSPFLNDTVVPVFARTVLAGTA</sequence>
<reference evidence="1" key="1">
    <citation type="submission" date="2023-03" db="EMBL/GenBank/DDBJ databases">
        <title>Actinoallomurus iriomotensis NBRC 103684.</title>
        <authorList>
            <person name="Ichikawa N."/>
            <person name="Sato H."/>
            <person name="Tonouchi N."/>
        </authorList>
    </citation>
    <scope>NUCLEOTIDE SEQUENCE</scope>
    <source>
        <strain evidence="1">NBRC 103684</strain>
    </source>
</reference>
<accession>A0A9W6S5M0</accession>
<keyword evidence="2" id="KW-1185">Reference proteome</keyword>